<dbReference type="GO" id="GO:0006749">
    <property type="term" value="P:glutathione metabolic process"/>
    <property type="evidence" value="ECO:0007669"/>
    <property type="project" value="TreeGrafter"/>
</dbReference>
<dbReference type="RefSeq" id="WP_064781576.1">
    <property type="nucleotide sequence ID" value="NZ_JPVZ01000006.1"/>
</dbReference>
<dbReference type="GO" id="GO:0004602">
    <property type="term" value="F:glutathione peroxidase activity"/>
    <property type="evidence" value="ECO:0007669"/>
    <property type="project" value="TreeGrafter"/>
</dbReference>
<dbReference type="PANTHER" id="PTHR42943">
    <property type="entry name" value="GLUTATHIONE S-TRANSFERASE KAPPA"/>
    <property type="match status" value="1"/>
</dbReference>
<evidence type="ECO:0000313" key="5">
    <source>
        <dbReference type="Proteomes" id="UP000094009"/>
    </source>
</evidence>
<evidence type="ECO:0000313" key="4">
    <source>
        <dbReference type="EMBL" id="OAZ09016.1"/>
    </source>
</evidence>
<keyword evidence="1" id="KW-0413">Isomerase</keyword>
<dbReference type="InterPro" id="IPR014440">
    <property type="entry name" value="HCCAis_GSTk"/>
</dbReference>
<dbReference type="InterPro" id="IPR036249">
    <property type="entry name" value="Thioredoxin-like_sf"/>
</dbReference>
<organism evidence="4 5">
    <name type="scientific">Thalassospira tepidiphila MCCC 1A03514</name>
    <dbReference type="NCBI Taxonomy" id="1177930"/>
    <lineage>
        <taxon>Bacteria</taxon>
        <taxon>Pseudomonadati</taxon>
        <taxon>Pseudomonadota</taxon>
        <taxon>Alphaproteobacteria</taxon>
        <taxon>Rhodospirillales</taxon>
        <taxon>Thalassospiraceae</taxon>
        <taxon>Thalassospira</taxon>
    </lineage>
</organism>
<dbReference type="InterPro" id="IPR044087">
    <property type="entry name" value="NahD-like"/>
</dbReference>
<proteinExistence type="inferred from homology"/>
<dbReference type="GO" id="GO:0004364">
    <property type="term" value="F:glutathione transferase activity"/>
    <property type="evidence" value="ECO:0007669"/>
    <property type="project" value="TreeGrafter"/>
</dbReference>
<dbReference type="GO" id="GO:1901170">
    <property type="term" value="P:naphthalene catabolic process"/>
    <property type="evidence" value="ECO:0007669"/>
    <property type="project" value="InterPro"/>
</dbReference>
<sequence length="199" mass="22932">MSEPIIHYFFVQSPWSFFGFRRVVDIAKKHGVQIIHKPCRAADVWEHGGGVPLAKRPKPRQEYRLVELKRWSDYLGIPINLHPTYFPVDETLAARTIIAVQDDGKDVSTLTETLMGDIWLRERDVSLPATVREALISSGLSTEYLEHADLPEIAKIYDENCQSARDRNIFGVPTYFVGNEMFWGQDRLDFVERTLQQNP</sequence>
<protein>
    <recommendedName>
        <fullName evidence="1">2-hydroxychromene-2-carboxylate isomerase</fullName>
        <ecNumber evidence="1">5.99.1.4</ecNumber>
    </recommendedName>
</protein>
<evidence type="ECO:0000256" key="1">
    <source>
        <dbReference type="PIRNR" id="PIRNR006386"/>
    </source>
</evidence>
<evidence type="ECO:0000256" key="2">
    <source>
        <dbReference type="PIRSR" id="PIRSR006386-1"/>
    </source>
</evidence>
<comment type="catalytic activity">
    <reaction evidence="1">
        <text>2-hydroxychromene-2-carboxylate = (3E)-4-(2-hydroxyphenyl)-2-oxobut-3-enoate</text>
        <dbReference type="Rhea" id="RHEA:27401"/>
        <dbReference type="ChEBI" id="CHEBI:59350"/>
        <dbReference type="ChEBI" id="CHEBI:59353"/>
        <dbReference type="EC" id="5.99.1.4"/>
    </reaction>
</comment>
<dbReference type="PIRSF" id="PIRSF006386">
    <property type="entry name" value="HCCAis_GSTk"/>
    <property type="match status" value="1"/>
</dbReference>
<comment type="similarity">
    <text evidence="1">Belongs to the GST superfamily. NadH family.</text>
</comment>
<dbReference type="AlphaFoldDB" id="A0A853KYL6"/>
<gene>
    <name evidence="4" type="ORF">TH4_14205</name>
</gene>
<reference evidence="4 5" key="1">
    <citation type="submission" date="2014-07" db="EMBL/GenBank/DDBJ databases">
        <title>Draft genome sequence of Thalassospira tepidiphila 1-1B.</title>
        <authorList>
            <person name="Lai Q."/>
            <person name="Shao Z."/>
        </authorList>
    </citation>
    <scope>NUCLEOTIDE SEQUENCE [LARGE SCALE GENOMIC DNA]</scope>
    <source>
        <strain evidence="4 5">MCCC 1A03514</strain>
    </source>
</reference>
<dbReference type="EMBL" id="JPVZ01000006">
    <property type="protein sequence ID" value="OAZ09016.1"/>
    <property type="molecule type" value="Genomic_DNA"/>
</dbReference>
<evidence type="ECO:0000259" key="3">
    <source>
        <dbReference type="Pfam" id="PF01323"/>
    </source>
</evidence>
<dbReference type="InterPro" id="IPR051924">
    <property type="entry name" value="GST_Kappa/NadH"/>
</dbReference>
<dbReference type="Gene3D" id="3.40.30.10">
    <property type="entry name" value="Glutaredoxin"/>
    <property type="match status" value="1"/>
</dbReference>
<dbReference type="EC" id="5.99.1.4" evidence="1"/>
<dbReference type="PANTHER" id="PTHR42943:SF2">
    <property type="entry name" value="GLUTATHIONE S-TRANSFERASE KAPPA 1"/>
    <property type="match status" value="1"/>
</dbReference>
<name>A0A853KYL6_9PROT</name>
<dbReference type="Pfam" id="PF01323">
    <property type="entry name" value="DSBA"/>
    <property type="match status" value="1"/>
</dbReference>
<dbReference type="InterPro" id="IPR001853">
    <property type="entry name" value="DSBA-like_thioredoxin_dom"/>
</dbReference>
<dbReference type="Proteomes" id="UP000094009">
    <property type="component" value="Unassembled WGS sequence"/>
</dbReference>
<accession>A0A853KYL6</accession>
<dbReference type="GO" id="GO:0018845">
    <property type="term" value="F:2-hydroxychromene-2-carboxylate isomerase activity"/>
    <property type="evidence" value="ECO:0007669"/>
    <property type="project" value="UniProtKB-UniRule"/>
</dbReference>
<feature type="domain" description="DSBA-like thioredoxin" evidence="3">
    <location>
        <begin position="5"/>
        <end position="196"/>
    </location>
</feature>
<dbReference type="CDD" id="cd03022">
    <property type="entry name" value="DsbA_HCCA_Iso"/>
    <property type="match status" value="1"/>
</dbReference>
<feature type="active site" description="Nucleophile" evidence="2">
    <location>
        <position position="13"/>
    </location>
</feature>
<comment type="caution">
    <text evidence="4">The sequence shown here is derived from an EMBL/GenBank/DDBJ whole genome shotgun (WGS) entry which is preliminary data.</text>
</comment>
<dbReference type="SUPFAM" id="SSF52833">
    <property type="entry name" value="Thioredoxin-like"/>
    <property type="match status" value="1"/>
</dbReference>